<protein>
    <submittedName>
        <fullName evidence="2">Uncharacterized protein</fullName>
    </submittedName>
</protein>
<reference evidence="2" key="1">
    <citation type="submission" date="2016-10" db="EMBL/GenBank/DDBJ databases">
        <authorList>
            <person name="de Groot N.N."/>
        </authorList>
    </citation>
    <scope>NUCLEOTIDE SEQUENCE [LARGE SCALE GENOMIC DNA]</scope>
    <source>
        <strain evidence="2">DSM 44544</strain>
    </source>
</reference>
<organism evidence="2 4">
    <name type="scientific">Amycolatopsis tolypomycina</name>
    <dbReference type="NCBI Taxonomy" id="208445"/>
    <lineage>
        <taxon>Bacteria</taxon>
        <taxon>Bacillati</taxon>
        <taxon>Actinomycetota</taxon>
        <taxon>Actinomycetes</taxon>
        <taxon>Pseudonocardiales</taxon>
        <taxon>Pseudonocardiaceae</taxon>
        <taxon>Amycolatopsis</taxon>
    </lineage>
</organism>
<keyword evidence="4" id="KW-1185">Reference proteome</keyword>
<keyword evidence="1" id="KW-1133">Transmembrane helix</keyword>
<keyword evidence="1" id="KW-0472">Membrane</keyword>
<proteinExistence type="predicted"/>
<dbReference type="EMBL" id="FNSO01000001">
    <property type="protein sequence ID" value="SEB28790.1"/>
    <property type="molecule type" value="Genomic_DNA"/>
</dbReference>
<keyword evidence="1" id="KW-0812">Transmembrane</keyword>
<evidence type="ECO:0000256" key="1">
    <source>
        <dbReference type="SAM" id="Phobius"/>
    </source>
</evidence>
<gene>
    <name evidence="2" type="ORF">SAMN04489727_0014</name>
    <name evidence="3" type="ORF">SAMN04489727_2151</name>
</gene>
<evidence type="ECO:0000313" key="2">
    <source>
        <dbReference type="EMBL" id="SEB28790.1"/>
    </source>
</evidence>
<feature type="transmembrane region" description="Helical" evidence="1">
    <location>
        <begin position="107"/>
        <end position="128"/>
    </location>
</feature>
<feature type="transmembrane region" description="Helical" evidence="1">
    <location>
        <begin position="83"/>
        <end position="101"/>
    </location>
</feature>
<name>A0A1H4I4F5_9PSEU</name>
<dbReference type="RefSeq" id="WP_244169987.1">
    <property type="nucleotide sequence ID" value="NZ_FNSO01000001.1"/>
</dbReference>
<reference evidence="4" key="2">
    <citation type="submission" date="2016-10" db="EMBL/GenBank/DDBJ databases">
        <authorList>
            <person name="Varghese N."/>
            <person name="Submissions S."/>
        </authorList>
    </citation>
    <scope>NUCLEOTIDE SEQUENCE [LARGE SCALE GENOMIC DNA]</scope>
    <source>
        <strain evidence="4">DSM 44544</strain>
    </source>
</reference>
<evidence type="ECO:0000313" key="4">
    <source>
        <dbReference type="Proteomes" id="UP000199622"/>
    </source>
</evidence>
<dbReference type="Proteomes" id="UP000199622">
    <property type="component" value="Unassembled WGS sequence"/>
</dbReference>
<accession>A0A1H4I4F5</accession>
<feature type="transmembrane region" description="Helical" evidence="1">
    <location>
        <begin position="34"/>
        <end position="52"/>
    </location>
</feature>
<feature type="transmembrane region" description="Helical" evidence="1">
    <location>
        <begin position="58"/>
        <end position="76"/>
    </location>
</feature>
<dbReference type="AlphaFoldDB" id="A0A1H4I4F5"/>
<feature type="transmembrane region" description="Helical" evidence="1">
    <location>
        <begin position="135"/>
        <end position="158"/>
    </location>
</feature>
<evidence type="ECO:0000313" key="3">
    <source>
        <dbReference type="EMBL" id="SEB49071.1"/>
    </source>
</evidence>
<sequence>MGEGTIFDKWEAAGRRAMQRDEAWRARWAAIERAARWPLLSGAAVAGLALGVLAGWPWWPWAIGVGLLAVLALAGVRQRLGPAYMTATALLAVDAALLSYVNPWWWGLLAGIGALGFAAVAGTWLGWWQHRRTHVLAAAVAGLALLATSAVVLAVHAAQAAEVERQQQAQAHEQAVARILPRTPASMVNFLAERITRPTPEAVADACFVFSPDAQRQLADAQGGGDCAGAIRALAARVTDPSGYVNRLWLPGQATQPGPASTLTVDACALDFGGLAGVPGPDPGPQLGHLTLTQQHGEGHRITAYRPC</sequence>
<dbReference type="EMBL" id="FNSO01000003">
    <property type="protein sequence ID" value="SEB49071.1"/>
    <property type="molecule type" value="Genomic_DNA"/>
</dbReference>